<evidence type="ECO:0000259" key="1">
    <source>
        <dbReference type="Pfam" id="PF18962"/>
    </source>
</evidence>
<organism evidence="2">
    <name type="scientific">hydrothermal vent metagenome</name>
    <dbReference type="NCBI Taxonomy" id="652676"/>
    <lineage>
        <taxon>unclassified sequences</taxon>
        <taxon>metagenomes</taxon>
        <taxon>ecological metagenomes</taxon>
    </lineage>
</organism>
<dbReference type="InterPro" id="IPR028994">
    <property type="entry name" value="Integrin_alpha_N"/>
</dbReference>
<dbReference type="EMBL" id="UOGD01000105">
    <property type="protein sequence ID" value="VAX18532.1"/>
    <property type="molecule type" value="Genomic_DNA"/>
</dbReference>
<proteinExistence type="predicted"/>
<dbReference type="Pfam" id="PF18962">
    <property type="entry name" value="Por_Secre_tail"/>
    <property type="match status" value="1"/>
</dbReference>
<reference evidence="2" key="1">
    <citation type="submission" date="2018-06" db="EMBL/GenBank/DDBJ databases">
        <authorList>
            <person name="Zhirakovskaya E."/>
        </authorList>
    </citation>
    <scope>NUCLEOTIDE SEQUENCE</scope>
</reference>
<dbReference type="NCBIfam" id="TIGR04183">
    <property type="entry name" value="Por_Secre_tail"/>
    <property type="match status" value="1"/>
</dbReference>
<sequence>MKRIIYIVQLSIILTNIGFAQWNSKWNSTDISSVNVSGWLKFETNLDKGGERFYIVDASTFSIMTNEYSETPEYTYTFTSEEVASGNLIYSLGYDLTGDNYVEFYVLITEGTEDQYRQSFKIIDITNGNTVFEKSNSTYFYTYPVVWDIDNDGILECSFATYDYPNFNGYIYEVYSTGVVAGSGGSLPVSLNFELKQNYPNPFNPATTIEYTLNQPGYVSIDIYNIKGELVDNVYSGFRKEGTYKEVWNGESRIGNKVSSGTYFYQISQKGKKTTKKMLLLK</sequence>
<gene>
    <name evidence="2" type="ORF">MNBD_IGNAVI01-1849</name>
</gene>
<dbReference type="InterPro" id="IPR026444">
    <property type="entry name" value="Secre_tail"/>
</dbReference>
<evidence type="ECO:0000313" key="2">
    <source>
        <dbReference type="EMBL" id="VAX18532.1"/>
    </source>
</evidence>
<dbReference type="SUPFAM" id="SSF69318">
    <property type="entry name" value="Integrin alpha N-terminal domain"/>
    <property type="match status" value="1"/>
</dbReference>
<accession>A0A3B1BRH1</accession>
<dbReference type="AlphaFoldDB" id="A0A3B1BRH1"/>
<name>A0A3B1BRH1_9ZZZZ</name>
<feature type="domain" description="Secretion system C-terminal sorting" evidence="1">
    <location>
        <begin position="199"/>
        <end position="279"/>
    </location>
</feature>
<dbReference type="Gene3D" id="2.60.40.4070">
    <property type="match status" value="1"/>
</dbReference>
<protein>
    <recommendedName>
        <fullName evidence="1">Secretion system C-terminal sorting domain-containing protein</fullName>
    </recommendedName>
</protein>